<dbReference type="InterPro" id="IPR010621">
    <property type="entry name" value="DUF1214"/>
</dbReference>
<dbReference type="OrthoDB" id="9777345at2"/>
<dbReference type="Pfam" id="PF06742">
    <property type="entry name" value="DUF1214"/>
    <property type="match status" value="1"/>
</dbReference>
<dbReference type="EMBL" id="SDVB01000191">
    <property type="protein sequence ID" value="RYC15716.1"/>
    <property type="molecule type" value="Genomic_DNA"/>
</dbReference>
<dbReference type="RefSeq" id="WP_129331648.1">
    <property type="nucleotide sequence ID" value="NZ_SDVB01000191.1"/>
</dbReference>
<proteinExistence type="predicted"/>
<dbReference type="SUPFAM" id="SSF160935">
    <property type="entry name" value="VPA0735-like"/>
    <property type="match status" value="1"/>
</dbReference>
<accession>A0A4Q2TC52</accession>
<evidence type="ECO:0000256" key="1">
    <source>
        <dbReference type="SAM" id="SignalP"/>
    </source>
</evidence>
<dbReference type="Proteomes" id="UP000291088">
    <property type="component" value="Unassembled WGS sequence"/>
</dbReference>
<organism evidence="4 5">
    <name type="scientific">Ciceribacter ferrooxidans</name>
    <dbReference type="NCBI Taxonomy" id="2509717"/>
    <lineage>
        <taxon>Bacteria</taxon>
        <taxon>Pseudomonadati</taxon>
        <taxon>Pseudomonadota</taxon>
        <taxon>Alphaproteobacteria</taxon>
        <taxon>Hyphomicrobiales</taxon>
        <taxon>Rhizobiaceae</taxon>
        <taxon>Ciceribacter</taxon>
    </lineage>
</organism>
<dbReference type="Gene3D" id="2.60.120.600">
    <property type="entry name" value="Domain of unknown function DUF1214, C-terminal domain"/>
    <property type="match status" value="1"/>
</dbReference>
<dbReference type="PANTHER" id="PTHR36509">
    <property type="entry name" value="BLL3101 PROTEIN"/>
    <property type="match status" value="1"/>
</dbReference>
<evidence type="ECO:0000259" key="2">
    <source>
        <dbReference type="Pfam" id="PF06742"/>
    </source>
</evidence>
<feature type="chain" id="PRO_5020818086" evidence="1">
    <location>
        <begin position="26"/>
        <end position="456"/>
    </location>
</feature>
<dbReference type="InterPro" id="IPR010679">
    <property type="entry name" value="DUF1254"/>
</dbReference>
<evidence type="ECO:0000313" key="5">
    <source>
        <dbReference type="Proteomes" id="UP000291088"/>
    </source>
</evidence>
<feature type="signal peptide" evidence="1">
    <location>
        <begin position="1"/>
        <end position="25"/>
    </location>
</feature>
<reference evidence="4 5" key="1">
    <citation type="submission" date="2019-01" db="EMBL/GenBank/DDBJ databases">
        <authorList>
            <person name="Deng T."/>
        </authorList>
    </citation>
    <scope>NUCLEOTIDE SEQUENCE [LARGE SCALE GENOMIC DNA]</scope>
    <source>
        <strain evidence="4 5">F8825</strain>
    </source>
</reference>
<feature type="domain" description="DUF1214" evidence="2">
    <location>
        <begin position="329"/>
        <end position="440"/>
    </location>
</feature>
<keyword evidence="5" id="KW-1185">Reference proteome</keyword>
<dbReference type="Pfam" id="PF06863">
    <property type="entry name" value="DUF1254"/>
    <property type="match status" value="1"/>
</dbReference>
<evidence type="ECO:0000313" key="4">
    <source>
        <dbReference type="EMBL" id="RYC15716.1"/>
    </source>
</evidence>
<comment type="caution">
    <text evidence="4">The sequence shown here is derived from an EMBL/GenBank/DDBJ whole genome shotgun (WGS) entry which is preliminary data.</text>
</comment>
<protein>
    <submittedName>
        <fullName evidence="4">DUF1254 domain-containing protein</fullName>
    </submittedName>
</protein>
<keyword evidence="1" id="KW-0732">Signal</keyword>
<dbReference type="AlphaFoldDB" id="A0A4Q2TC52"/>
<dbReference type="Gene3D" id="2.60.40.1610">
    <property type="entry name" value="Domain of unknown function DUF1254"/>
    <property type="match status" value="1"/>
</dbReference>
<feature type="domain" description="DUF1254" evidence="3">
    <location>
        <begin position="67"/>
        <end position="196"/>
    </location>
</feature>
<evidence type="ECO:0000259" key="3">
    <source>
        <dbReference type="Pfam" id="PF06863"/>
    </source>
</evidence>
<dbReference type="InterPro" id="IPR037050">
    <property type="entry name" value="DUF1254_sf"/>
</dbReference>
<gene>
    <name evidence="4" type="ORF">EUU22_08845</name>
</gene>
<dbReference type="InterPro" id="IPR037049">
    <property type="entry name" value="DUF1214_C_sf"/>
</dbReference>
<name>A0A4Q2TC52_9HYPH</name>
<sequence length="456" mass="50688">MRRRTFLKATTAMMALSVSSMPAFARENAEAIAREAYIYTYPMVKNYLTMYQYALEPGGGQYKGPLNTLVNIARVYTPDDTAIITPNSDTPYSFIVFDLRAEPVVVTMPPIEENRYYSLQLIDLYTNNVDYPGTRVDGNGGGDFLITGPSWKGDTPKGIKRVIEMPTTLAIGIVRTQLFSPDDLERVKEIQAGYKAQLLSAYAGTPVPQAPPAVEWLSISDEKMVSDYWSLAAFLLQFAPPYPGDEAQRKNLGILGIRDGSPWPPQDLSPDTERLMKEVAVTTEQEIRDVAASLTDSSKIFGSPEFMKGQYMVRAAAAQGGIYGNSVQEALYVIYAFDAQNAPLDGRTGRYTLTFTSETLPSVDAFWSITMYDRPKQLLVANPIHRYLINSSMLADLKKNDKGEIVLYLQNESPGADLESNWLPAPKDAFYAVMRLYLPKPEALDGRWKPPAIEVG</sequence>
<dbReference type="PANTHER" id="PTHR36509:SF2">
    <property type="entry name" value="BLL3101 PROTEIN"/>
    <property type="match status" value="1"/>
</dbReference>